<dbReference type="Pfam" id="PF13602">
    <property type="entry name" value="ADH_zinc_N_2"/>
    <property type="match status" value="1"/>
</dbReference>
<dbReference type="RefSeq" id="WP_145285044.1">
    <property type="nucleotide sequence ID" value="NZ_CP036291.1"/>
</dbReference>
<dbReference type="SMART" id="SM00829">
    <property type="entry name" value="PKS_ER"/>
    <property type="match status" value="1"/>
</dbReference>
<dbReference type="Pfam" id="PF08240">
    <property type="entry name" value="ADH_N"/>
    <property type="match status" value="1"/>
</dbReference>
<dbReference type="EC" id="1.6.5.5" evidence="2"/>
<dbReference type="InterPro" id="IPR002364">
    <property type="entry name" value="Quin_OxRdtase/zeta-crystal_CS"/>
</dbReference>
<gene>
    <name evidence="2" type="primary">qorA</name>
    <name evidence="2" type="ORF">Pla175_25210</name>
</gene>
<accession>A0A518DCC4</accession>
<evidence type="ECO:0000313" key="2">
    <source>
        <dbReference type="EMBL" id="QDU89134.1"/>
    </source>
</evidence>
<dbReference type="PANTHER" id="PTHR44013">
    <property type="entry name" value="ZINC-TYPE ALCOHOL DEHYDROGENASE-LIKE PROTEIN C16A3.02C"/>
    <property type="match status" value="1"/>
</dbReference>
<dbReference type="PROSITE" id="PS01162">
    <property type="entry name" value="QOR_ZETA_CRYSTAL"/>
    <property type="match status" value="1"/>
</dbReference>
<dbReference type="SUPFAM" id="SSF51735">
    <property type="entry name" value="NAD(P)-binding Rossmann-fold domains"/>
    <property type="match status" value="1"/>
</dbReference>
<dbReference type="InterPro" id="IPR052733">
    <property type="entry name" value="Chloroplast_QOR"/>
</dbReference>
<dbReference type="Proteomes" id="UP000317429">
    <property type="component" value="Chromosome"/>
</dbReference>
<name>A0A518DCC4_9BACT</name>
<dbReference type="InterPro" id="IPR011032">
    <property type="entry name" value="GroES-like_sf"/>
</dbReference>
<dbReference type="SUPFAM" id="SSF50129">
    <property type="entry name" value="GroES-like"/>
    <property type="match status" value="1"/>
</dbReference>
<dbReference type="OrthoDB" id="9792162at2"/>
<dbReference type="CDD" id="cd08267">
    <property type="entry name" value="MDR1"/>
    <property type="match status" value="1"/>
</dbReference>
<keyword evidence="3" id="KW-1185">Reference proteome</keyword>
<evidence type="ECO:0000313" key="3">
    <source>
        <dbReference type="Proteomes" id="UP000317429"/>
    </source>
</evidence>
<dbReference type="InterPro" id="IPR020843">
    <property type="entry name" value="ER"/>
</dbReference>
<dbReference type="InterPro" id="IPR036291">
    <property type="entry name" value="NAD(P)-bd_dom_sf"/>
</dbReference>
<dbReference type="InterPro" id="IPR013154">
    <property type="entry name" value="ADH-like_N"/>
</dbReference>
<dbReference type="AlphaFoldDB" id="A0A518DCC4"/>
<organism evidence="2 3">
    <name type="scientific">Pirellulimonas nuda</name>
    <dbReference type="NCBI Taxonomy" id="2528009"/>
    <lineage>
        <taxon>Bacteria</taxon>
        <taxon>Pseudomonadati</taxon>
        <taxon>Planctomycetota</taxon>
        <taxon>Planctomycetia</taxon>
        <taxon>Pirellulales</taxon>
        <taxon>Lacipirellulaceae</taxon>
        <taxon>Pirellulimonas</taxon>
    </lineage>
</organism>
<feature type="domain" description="Enoyl reductase (ER)" evidence="1">
    <location>
        <begin position="10"/>
        <end position="320"/>
    </location>
</feature>
<dbReference type="Gene3D" id="3.90.180.10">
    <property type="entry name" value="Medium-chain alcohol dehydrogenases, catalytic domain"/>
    <property type="match status" value="1"/>
</dbReference>
<dbReference type="PANTHER" id="PTHR44013:SF1">
    <property type="entry name" value="ZINC-TYPE ALCOHOL DEHYDROGENASE-LIKE PROTEIN C16A3.02C"/>
    <property type="match status" value="1"/>
</dbReference>
<dbReference type="Gene3D" id="3.40.50.720">
    <property type="entry name" value="NAD(P)-binding Rossmann-like Domain"/>
    <property type="match status" value="1"/>
</dbReference>
<evidence type="ECO:0000259" key="1">
    <source>
        <dbReference type="SMART" id="SM00829"/>
    </source>
</evidence>
<keyword evidence="2" id="KW-0560">Oxidoreductase</keyword>
<protein>
    <submittedName>
        <fullName evidence="2">Quinone oxidoreductase 1</fullName>
        <ecNumber evidence="2">1.6.5.5</ecNumber>
    </submittedName>
</protein>
<sequence length="333" mass="35657">MKAITYSQYGPPDVLRVTETTKPSPGPNEVLVRTHATTVTSGDWRVRSLDMPPGFKLIARLMFGLTKPHKDILGGELAGVVESVGPDVGRFKVGDRVFAFSGSALGCYVQFKCFPEDGLIVPMPDNVGFEEAAALSFGGTTALDFFRKANLHEGEAVLINGASGGVGTAAVQIAKHLGATVTGVCSSDNASLVESLGADRVIDYQSEDFAALGQKYDVIMDTVGTAPYSRSAPCLNENGRLLLILGGLPDLLRMPWVAATSTKRIVGGAAAERRDDLETLAQLAEAGWYKPVIDRRYTVDQIVEAHRYVDSGRKRGNVIVLWEGSQPLPHTGH</sequence>
<dbReference type="KEGG" id="pnd:Pla175_25210"/>
<proteinExistence type="predicted"/>
<dbReference type="GO" id="GO:0003960">
    <property type="term" value="F:quinone reductase (NADPH) activity"/>
    <property type="evidence" value="ECO:0007669"/>
    <property type="project" value="UniProtKB-EC"/>
</dbReference>
<dbReference type="EMBL" id="CP036291">
    <property type="protein sequence ID" value="QDU89134.1"/>
    <property type="molecule type" value="Genomic_DNA"/>
</dbReference>
<reference evidence="2 3" key="1">
    <citation type="submission" date="2019-02" db="EMBL/GenBank/DDBJ databases">
        <title>Deep-cultivation of Planctomycetes and their phenomic and genomic characterization uncovers novel biology.</title>
        <authorList>
            <person name="Wiegand S."/>
            <person name="Jogler M."/>
            <person name="Boedeker C."/>
            <person name="Pinto D."/>
            <person name="Vollmers J."/>
            <person name="Rivas-Marin E."/>
            <person name="Kohn T."/>
            <person name="Peeters S.H."/>
            <person name="Heuer A."/>
            <person name="Rast P."/>
            <person name="Oberbeckmann S."/>
            <person name="Bunk B."/>
            <person name="Jeske O."/>
            <person name="Meyerdierks A."/>
            <person name="Storesund J.E."/>
            <person name="Kallscheuer N."/>
            <person name="Luecker S."/>
            <person name="Lage O.M."/>
            <person name="Pohl T."/>
            <person name="Merkel B.J."/>
            <person name="Hornburger P."/>
            <person name="Mueller R.-W."/>
            <person name="Bruemmer F."/>
            <person name="Labrenz M."/>
            <person name="Spormann A.M."/>
            <person name="Op den Camp H."/>
            <person name="Overmann J."/>
            <person name="Amann R."/>
            <person name="Jetten M.S.M."/>
            <person name="Mascher T."/>
            <person name="Medema M.H."/>
            <person name="Devos D.P."/>
            <person name="Kaster A.-K."/>
            <person name="Ovreas L."/>
            <person name="Rohde M."/>
            <person name="Galperin M.Y."/>
            <person name="Jogler C."/>
        </authorList>
    </citation>
    <scope>NUCLEOTIDE SEQUENCE [LARGE SCALE GENOMIC DNA]</scope>
    <source>
        <strain evidence="2 3">Pla175</strain>
    </source>
</reference>
<dbReference type="GO" id="GO:0008270">
    <property type="term" value="F:zinc ion binding"/>
    <property type="evidence" value="ECO:0007669"/>
    <property type="project" value="InterPro"/>
</dbReference>